<evidence type="ECO:0000313" key="8">
    <source>
        <dbReference type="Proteomes" id="UP000177126"/>
    </source>
</evidence>
<sequence>MTTIIQDQLKKVPEIKSGQTVRVHQRVKEGNKERIQPFEGLIIAVKHGRGVNATFTVRKISSGVGVEKIYPLHSPTIDKIEILKVAKVRRAKLYYMRERSGKSARMKSKNVPVVPVEEPVVSEVSES</sequence>
<accession>A0A1G2FMJ5</accession>
<name>A0A1G2FMJ5_9BACT</name>
<comment type="caution">
    <text evidence="7">The sequence shown here is derived from an EMBL/GenBank/DDBJ whole genome shotgun (WGS) entry which is preliminary data.</text>
</comment>
<gene>
    <name evidence="5" type="primary">rplS</name>
    <name evidence="7" type="ORF">A3B04_03525</name>
</gene>
<keyword evidence="2 5" id="KW-0689">Ribosomal protein</keyword>
<protein>
    <recommendedName>
        <fullName evidence="4 5">Large ribosomal subunit protein bL19</fullName>
    </recommendedName>
</protein>
<proteinExistence type="inferred from homology"/>
<dbReference type="PRINTS" id="PR00061">
    <property type="entry name" value="RIBOSOMALL19"/>
</dbReference>
<dbReference type="EMBL" id="MHNF01000062">
    <property type="protein sequence ID" value="OGZ39334.1"/>
    <property type="molecule type" value="Genomic_DNA"/>
</dbReference>
<dbReference type="SUPFAM" id="SSF50104">
    <property type="entry name" value="Translation proteins SH3-like domain"/>
    <property type="match status" value="1"/>
</dbReference>
<organism evidence="7 8">
    <name type="scientific">Candidatus Portnoybacteria bacterium RIFCSPLOWO2_02_FULL_39_11</name>
    <dbReference type="NCBI Taxonomy" id="1802001"/>
    <lineage>
        <taxon>Bacteria</taxon>
        <taxon>Candidatus Portnoyibacteriota</taxon>
    </lineage>
</organism>
<comment type="similarity">
    <text evidence="1 5 6">Belongs to the bacterial ribosomal protein bL19 family.</text>
</comment>
<dbReference type="GO" id="GO:0006412">
    <property type="term" value="P:translation"/>
    <property type="evidence" value="ECO:0007669"/>
    <property type="project" value="UniProtKB-UniRule"/>
</dbReference>
<dbReference type="PANTHER" id="PTHR15680:SF9">
    <property type="entry name" value="LARGE RIBOSOMAL SUBUNIT PROTEIN BL19M"/>
    <property type="match status" value="1"/>
</dbReference>
<evidence type="ECO:0000256" key="4">
    <source>
        <dbReference type="ARBA" id="ARBA00035171"/>
    </source>
</evidence>
<dbReference type="Pfam" id="PF01245">
    <property type="entry name" value="Ribosomal_L19"/>
    <property type="match status" value="1"/>
</dbReference>
<dbReference type="PANTHER" id="PTHR15680">
    <property type="entry name" value="RIBOSOMAL PROTEIN L19"/>
    <property type="match status" value="1"/>
</dbReference>
<dbReference type="NCBIfam" id="TIGR01024">
    <property type="entry name" value="rplS_bact"/>
    <property type="match status" value="1"/>
</dbReference>
<dbReference type="InterPro" id="IPR018257">
    <property type="entry name" value="Ribosomal_bL19_CS"/>
</dbReference>
<dbReference type="AlphaFoldDB" id="A0A1G2FMJ5"/>
<evidence type="ECO:0000256" key="1">
    <source>
        <dbReference type="ARBA" id="ARBA00005781"/>
    </source>
</evidence>
<dbReference type="GO" id="GO:0022625">
    <property type="term" value="C:cytosolic large ribosomal subunit"/>
    <property type="evidence" value="ECO:0007669"/>
    <property type="project" value="TreeGrafter"/>
</dbReference>
<evidence type="ECO:0000256" key="3">
    <source>
        <dbReference type="ARBA" id="ARBA00023274"/>
    </source>
</evidence>
<evidence type="ECO:0000256" key="6">
    <source>
        <dbReference type="RuleBase" id="RU000559"/>
    </source>
</evidence>
<dbReference type="InterPro" id="IPR001857">
    <property type="entry name" value="Ribosomal_bL19"/>
</dbReference>
<dbReference type="GO" id="GO:0003735">
    <property type="term" value="F:structural constituent of ribosome"/>
    <property type="evidence" value="ECO:0007669"/>
    <property type="project" value="InterPro"/>
</dbReference>
<evidence type="ECO:0000256" key="5">
    <source>
        <dbReference type="HAMAP-Rule" id="MF_00402"/>
    </source>
</evidence>
<evidence type="ECO:0000256" key="2">
    <source>
        <dbReference type="ARBA" id="ARBA00022980"/>
    </source>
</evidence>
<dbReference type="PIRSF" id="PIRSF002191">
    <property type="entry name" value="Ribosomal_L19"/>
    <property type="match status" value="1"/>
</dbReference>
<evidence type="ECO:0000313" key="7">
    <source>
        <dbReference type="EMBL" id="OGZ39334.1"/>
    </source>
</evidence>
<comment type="function">
    <text evidence="5 6">This protein is located at the 30S-50S ribosomal subunit interface and may play a role in the structure and function of the aminoacyl-tRNA binding site.</text>
</comment>
<dbReference type="InterPro" id="IPR008991">
    <property type="entry name" value="Translation_prot_SH3-like_sf"/>
</dbReference>
<dbReference type="HAMAP" id="MF_00402">
    <property type="entry name" value="Ribosomal_bL19"/>
    <property type="match status" value="1"/>
</dbReference>
<dbReference type="InterPro" id="IPR038657">
    <property type="entry name" value="Ribosomal_bL19_sf"/>
</dbReference>
<reference evidence="7 8" key="1">
    <citation type="journal article" date="2016" name="Nat. Commun.">
        <title>Thousands of microbial genomes shed light on interconnected biogeochemical processes in an aquifer system.</title>
        <authorList>
            <person name="Anantharaman K."/>
            <person name="Brown C.T."/>
            <person name="Hug L.A."/>
            <person name="Sharon I."/>
            <person name="Castelle C.J."/>
            <person name="Probst A.J."/>
            <person name="Thomas B.C."/>
            <person name="Singh A."/>
            <person name="Wilkins M.J."/>
            <person name="Karaoz U."/>
            <person name="Brodie E.L."/>
            <person name="Williams K.H."/>
            <person name="Hubbard S.S."/>
            <person name="Banfield J.F."/>
        </authorList>
    </citation>
    <scope>NUCLEOTIDE SEQUENCE [LARGE SCALE GENOMIC DNA]</scope>
</reference>
<keyword evidence="3 5" id="KW-0687">Ribonucleoprotein</keyword>
<dbReference type="Proteomes" id="UP000177126">
    <property type="component" value="Unassembled WGS sequence"/>
</dbReference>
<dbReference type="PROSITE" id="PS01015">
    <property type="entry name" value="RIBOSOMAL_L19"/>
    <property type="match status" value="1"/>
</dbReference>
<dbReference type="Gene3D" id="2.30.30.790">
    <property type="match status" value="1"/>
</dbReference>